<sequence>MNINSIGDMLSWHWFTPETLRSFEWENIWALHLIWIIPILMLLRVFIKFLRNPSLELTLPKRVAQSNPWTYLRLIPTFFFLLALWMIAIALARPQRTNERVEQSTEGIDIMLVLDISESMDLQDFKPNRLEAAKETANEFIEGRRGDRIGMVVFAGEAFSLSPLTTDHKMLTDAISDISFNMMDAKGTAIGSALATATNRMRESESTSKVMVLLSDGDNNAGNVDPIFAAQLAAALDIKIYTIAVGKDGMVPYGTDFFGRPQMIESYLDETTLREIAQIGSGQFFRAGDDDALDQIFDQIDELEKAEIIENRYKETQDYYRAYMMWAFVFLFFWMMLKSSFLNNFLLD</sequence>
<protein>
    <submittedName>
        <fullName evidence="7">VWA domain-containing protein</fullName>
    </submittedName>
</protein>
<dbReference type="InterPro" id="IPR033881">
    <property type="entry name" value="vWA_BatA_type"/>
</dbReference>
<proteinExistence type="predicted"/>
<keyword evidence="1" id="KW-1003">Cell membrane</keyword>
<keyword evidence="3 5" id="KW-1133">Transmembrane helix</keyword>
<gene>
    <name evidence="7" type="ORF">KI659_02465</name>
</gene>
<dbReference type="PANTHER" id="PTHR22550">
    <property type="entry name" value="SPORE GERMINATION PROTEIN"/>
    <property type="match status" value="1"/>
</dbReference>
<feature type="domain" description="VWFA" evidence="6">
    <location>
        <begin position="109"/>
        <end position="300"/>
    </location>
</feature>
<evidence type="ECO:0000256" key="3">
    <source>
        <dbReference type="ARBA" id="ARBA00022989"/>
    </source>
</evidence>
<evidence type="ECO:0000313" key="8">
    <source>
        <dbReference type="Proteomes" id="UP001319104"/>
    </source>
</evidence>
<keyword evidence="8" id="KW-1185">Reference proteome</keyword>
<feature type="transmembrane region" description="Helical" evidence="5">
    <location>
        <begin position="28"/>
        <end position="50"/>
    </location>
</feature>
<dbReference type="Gene3D" id="3.40.50.410">
    <property type="entry name" value="von Willebrand factor, type A domain"/>
    <property type="match status" value="1"/>
</dbReference>
<dbReference type="PANTHER" id="PTHR22550:SF5">
    <property type="entry name" value="LEUCINE ZIPPER PROTEIN 4"/>
    <property type="match status" value="1"/>
</dbReference>
<dbReference type="EMBL" id="JAHCMY010000001">
    <property type="protein sequence ID" value="MBS9522870.1"/>
    <property type="molecule type" value="Genomic_DNA"/>
</dbReference>
<dbReference type="AlphaFoldDB" id="A0AAP2CHX5"/>
<dbReference type="RefSeq" id="WP_213943750.1">
    <property type="nucleotide sequence ID" value="NZ_JAHCMY010000001.1"/>
</dbReference>
<dbReference type="Pfam" id="PF00092">
    <property type="entry name" value="VWA"/>
    <property type="match status" value="1"/>
</dbReference>
<evidence type="ECO:0000256" key="1">
    <source>
        <dbReference type="ARBA" id="ARBA00022475"/>
    </source>
</evidence>
<evidence type="ECO:0000313" key="7">
    <source>
        <dbReference type="EMBL" id="MBS9522870.1"/>
    </source>
</evidence>
<keyword evidence="2 5" id="KW-0812">Transmembrane</keyword>
<dbReference type="InterPro" id="IPR002035">
    <property type="entry name" value="VWF_A"/>
</dbReference>
<evidence type="ECO:0000256" key="5">
    <source>
        <dbReference type="SAM" id="Phobius"/>
    </source>
</evidence>
<accession>A0AAP2CHX5</accession>
<dbReference type="PROSITE" id="PS50234">
    <property type="entry name" value="VWFA"/>
    <property type="match status" value="1"/>
</dbReference>
<evidence type="ECO:0000256" key="4">
    <source>
        <dbReference type="ARBA" id="ARBA00023136"/>
    </source>
</evidence>
<dbReference type="InterPro" id="IPR036465">
    <property type="entry name" value="vWFA_dom_sf"/>
</dbReference>
<comment type="caution">
    <text evidence="7">The sequence shown here is derived from an EMBL/GenBank/DDBJ whole genome shotgun (WGS) entry which is preliminary data.</text>
</comment>
<feature type="transmembrane region" description="Helical" evidence="5">
    <location>
        <begin position="70"/>
        <end position="92"/>
    </location>
</feature>
<dbReference type="SUPFAM" id="SSF53300">
    <property type="entry name" value="vWA-like"/>
    <property type="match status" value="1"/>
</dbReference>
<dbReference type="CDD" id="cd01467">
    <property type="entry name" value="vWA_BatA_type"/>
    <property type="match status" value="1"/>
</dbReference>
<reference evidence="7 8" key="1">
    <citation type="submission" date="2021-05" db="EMBL/GenBank/DDBJ databases">
        <authorList>
            <person name="Zhang Z.D."/>
            <person name="Osman G."/>
        </authorList>
    </citation>
    <scope>NUCLEOTIDE SEQUENCE [LARGE SCALE GENOMIC DNA]</scope>
    <source>
        <strain evidence="7 8">KCTC 32217</strain>
    </source>
</reference>
<dbReference type="Proteomes" id="UP001319104">
    <property type="component" value="Unassembled WGS sequence"/>
</dbReference>
<dbReference type="InterPro" id="IPR050768">
    <property type="entry name" value="UPF0353/GerABKA_families"/>
</dbReference>
<name>A0AAP2CHX5_9BACT</name>
<organism evidence="7 8">
    <name type="scientific">Litoribacter ruber</name>
    <dbReference type="NCBI Taxonomy" id="702568"/>
    <lineage>
        <taxon>Bacteria</taxon>
        <taxon>Pseudomonadati</taxon>
        <taxon>Bacteroidota</taxon>
        <taxon>Cytophagia</taxon>
        <taxon>Cytophagales</taxon>
        <taxon>Cyclobacteriaceae</taxon>
        <taxon>Litoribacter</taxon>
    </lineage>
</organism>
<dbReference type="SMART" id="SM00327">
    <property type="entry name" value="VWA"/>
    <property type="match status" value="1"/>
</dbReference>
<evidence type="ECO:0000256" key="2">
    <source>
        <dbReference type="ARBA" id="ARBA00022692"/>
    </source>
</evidence>
<feature type="transmembrane region" description="Helical" evidence="5">
    <location>
        <begin position="319"/>
        <end position="337"/>
    </location>
</feature>
<keyword evidence="4 5" id="KW-0472">Membrane</keyword>
<evidence type="ECO:0000259" key="6">
    <source>
        <dbReference type="PROSITE" id="PS50234"/>
    </source>
</evidence>